<protein>
    <submittedName>
        <fullName evidence="2">Uncharacterized protein</fullName>
    </submittedName>
</protein>
<feature type="transmembrane region" description="Helical" evidence="1">
    <location>
        <begin position="19"/>
        <end position="37"/>
    </location>
</feature>
<accession>A0A0B7JTV1</accession>
<keyword evidence="1" id="KW-0812">Transmembrane</keyword>
<organism evidence="2">
    <name type="scientific">Bionectria ochroleuca</name>
    <name type="common">Gliocladium roseum</name>
    <dbReference type="NCBI Taxonomy" id="29856"/>
    <lineage>
        <taxon>Eukaryota</taxon>
        <taxon>Fungi</taxon>
        <taxon>Dikarya</taxon>
        <taxon>Ascomycota</taxon>
        <taxon>Pezizomycotina</taxon>
        <taxon>Sordariomycetes</taxon>
        <taxon>Hypocreomycetidae</taxon>
        <taxon>Hypocreales</taxon>
        <taxon>Bionectriaceae</taxon>
        <taxon>Clonostachys</taxon>
    </lineage>
</organism>
<keyword evidence="1" id="KW-1133">Transmembrane helix</keyword>
<name>A0A0B7JTV1_BIOOC</name>
<sequence>MAIAAHPIKPITATGPPRVLTAVVFIASASAVVGMITQQLATSKRVMDGRFAQYNTTASEENRKKAFEGAVEDPRKSLFNVLGW</sequence>
<reference evidence="2" key="1">
    <citation type="submission" date="2015-01" db="EMBL/GenBank/DDBJ databases">
        <authorList>
            <person name="Durling Mikael"/>
        </authorList>
    </citation>
    <scope>NUCLEOTIDE SEQUENCE</scope>
</reference>
<dbReference type="AlphaFoldDB" id="A0A0B7JTV1"/>
<gene>
    <name evidence="2" type="ORF">BN869_000004545_1</name>
</gene>
<dbReference type="EMBL" id="CDPU01000011">
    <property type="protein sequence ID" value="CEO48488.1"/>
    <property type="molecule type" value="Genomic_DNA"/>
</dbReference>
<evidence type="ECO:0000256" key="1">
    <source>
        <dbReference type="SAM" id="Phobius"/>
    </source>
</evidence>
<keyword evidence="1" id="KW-0472">Membrane</keyword>
<evidence type="ECO:0000313" key="2">
    <source>
        <dbReference type="EMBL" id="CEO48488.1"/>
    </source>
</evidence>
<proteinExistence type="predicted"/>